<dbReference type="GeneID" id="37015236"/>
<reference evidence="11 12" key="1">
    <citation type="journal article" date="2018" name="Mol. Biol. Evol.">
        <title>Broad Genomic Sampling Reveals a Smut Pathogenic Ancestry of the Fungal Clade Ustilaginomycotina.</title>
        <authorList>
            <person name="Kijpornyongpan T."/>
            <person name="Mondo S.J."/>
            <person name="Barry K."/>
            <person name="Sandor L."/>
            <person name="Lee J."/>
            <person name="Lipzen A."/>
            <person name="Pangilinan J."/>
            <person name="LaButti K."/>
            <person name="Hainaut M."/>
            <person name="Henrissat B."/>
            <person name="Grigoriev I.V."/>
            <person name="Spatafora J.W."/>
            <person name="Aime M.C."/>
        </authorList>
    </citation>
    <scope>NUCLEOTIDE SEQUENCE [LARGE SCALE GENOMIC DNA]</scope>
    <source>
        <strain evidence="11 12">MCA 4718</strain>
    </source>
</reference>
<evidence type="ECO:0000256" key="1">
    <source>
        <dbReference type="ARBA" id="ARBA00001917"/>
    </source>
</evidence>
<evidence type="ECO:0000256" key="4">
    <source>
        <dbReference type="ARBA" id="ARBA00012801"/>
    </source>
</evidence>
<dbReference type="EMBL" id="KZ819321">
    <property type="protein sequence ID" value="PWN23562.1"/>
    <property type="molecule type" value="Genomic_DNA"/>
</dbReference>
<dbReference type="Pfam" id="PF10590">
    <property type="entry name" value="PNP_phzG_C"/>
    <property type="match status" value="1"/>
</dbReference>
<proteinExistence type="inferred from homology"/>
<sequence length="251" mass="28540">MSDFVPPPTGTQITSHNQYDTAGLSSSDLLPSPLALFQRWFESAQGQNVHEPEAMLLSTVASSPTDGTPRPSSRVVLLKEIHPKEGLTFYTNYTSRKGRELQQNPHAAATFYWRETSQSVRFCGRVRRVEKVESQKYFDSRPVGSRVGAHASPQSTRVGSREELEEMVRAKEHELGVPGAAGLEGKEAGKKWEDKKLEVPEYWGGYRIEPYEVEFWCGRPNRLHDRFRYTRDENSKKLAGEDEWVVERLAP</sequence>
<comment type="pathway">
    <text evidence="3">Cofactor metabolism; pyridoxal 5'-phosphate salvage; pyridoxal 5'-phosphate from pyridoxine 5'-phosphate: step 1/1.</text>
</comment>
<comment type="cofactor">
    <cofactor evidence="1">
        <name>FMN</name>
        <dbReference type="ChEBI" id="CHEBI:58210"/>
    </cofactor>
</comment>
<evidence type="ECO:0000256" key="5">
    <source>
        <dbReference type="ARBA" id="ARBA00022630"/>
    </source>
</evidence>
<keyword evidence="7" id="KW-0560">Oxidoreductase</keyword>
<evidence type="ECO:0000256" key="6">
    <source>
        <dbReference type="ARBA" id="ARBA00022643"/>
    </source>
</evidence>
<dbReference type="NCBIfam" id="NF004231">
    <property type="entry name" value="PRK05679.1"/>
    <property type="match status" value="1"/>
</dbReference>
<dbReference type="InterPro" id="IPR019740">
    <property type="entry name" value="Pyridox_Oxase_CS"/>
</dbReference>
<dbReference type="AlphaFoldDB" id="A0A316UED6"/>
<keyword evidence="6" id="KW-0288">FMN</keyword>
<evidence type="ECO:0000259" key="10">
    <source>
        <dbReference type="Pfam" id="PF10590"/>
    </source>
</evidence>
<dbReference type="GO" id="GO:0008615">
    <property type="term" value="P:pyridoxine biosynthetic process"/>
    <property type="evidence" value="ECO:0007669"/>
    <property type="project" value="InterPro"/>
</dbReference>
<dbReference type="PANTHER" id="PTHR10851:SF0">
    <property type="entry name" value="PYRIDOXINE-5'-PHOSPHATE OXIDASE"/>
    <property type="match status" value="1"/>
</dbReference>
<keyword evidence="12" id="KW-1185">Reference proteome</keyword>
<feature type="domain" description="Pyridoxamine 5'-phosphate oxidase N-terminal" evidence="9">
    <location>
        <begin position="49"/>
        <end position="165"/>
    </location>
</feature>
<dbReference type="RefSeq" id="XP_025350722.1">
    <property type="nucleotide sequence ID" value="XM_025493502.1"/>
</dbReference>
<accession>A0A316UED6</accession>
<dbReference type="NCBIfam" id="TIGR00558">
    <property type="entry name" value="pdxH"/>
    <property type="match status" value="1"/>
</dbReference>
<protein>
    <recommendedName>
        <fullName evidence="4">pyridoxal 5'-phosphate synthase</fullName>
        <ecNumber evidence="4">1.4.3.5</ecNumber>
    </recommendedName>
</protein>
<dbReference type="SUPFAM" id="SSF50475">
    <property type="entry name" value="FMN-binding split barrel"/>
    <property type="match status" value="1"/>
</dbReference>
<dbReference type="EC" id="1.4.3.5" evidence="4"/>
<dbReference type="Pfam" id="PF01243">
    <property type="entry name" value="PNPOx_N"/>
    <property type="match status" value="1"/>
</dbReference>
<keyword evidence="5" id="KW-0285">Flavoprotein</keyword>
<dbReference type="InterPro" id="IPR000659">
    <property type="entry name" value="Pyridox_Oxase"/>
</dbReference>
<comment type="pathway">
    <text evidence="2">Cofactor metabolism; pyridoxal 5'-phosphate salvage; pyridoxal 5'-phosphate from pyridoxamine 5'-phosphate: step 1/1.</text>
</comment>
<organism evidence="11 12">
    <name type="scientific">Pseudomicrostroma glucosiphilum</name>
    <dbReference type="NCBI Taxonomy" id="1684307"/>
    <lineage>
        <taxon>Eukaryota</taxon>
        <taxon>Fungi</taxon>
        <taxon>Dikarya</taxon>
        <taxon>Basidiomycota</taxon>
        <taxon>Ustilaginomycotina</taxon>
        <taxon>Exobasidiomycetes</taxon>
        <taxon>Microstromatales</taxon>
        <taxon>Microstromatales incertae sedis</taxon>
        <taxon>Pseudomicrostroma</taxon>
    </lineage>
</organism>
<evidence type="ECO:0000259" key="9">
    <source>
        <dbReference type="Pfam" id="PF01243"/>
    </source>
</evidence>
<dbReference type="OrthoDB" id="303614at2759"/>
<gene>
    <name evidence="11" type="ORF">BCV69DRAFT_285880</name>
</gene>
<dbReference type="STRING" id="1684307.A0A316UED6"/>
<feature type="region of interest" description="Disordered" evidence="8">
    <location>
        <begin position="142"/>
        <end position="161"/>
    </location>
</feature>
<dbReference type="PROSITE" id="PS01064">
    <property type="entry name" value="PYRIDOX_OXIDASE"/>
    <property type="match status" value="1"/>
</dbReference>
<dbReference type="InterPro" id="IPR012349">
    <property type="entry name" value="Split_barrel_FMN-bd"/>
</dbReference>
<dbReference type="InterPro" id="IPR019576">
    <property type="entry name" value="Pyridoxamine_oxidase_dimer_C"/>
</dbReference>
<dbReference type="UniPathway" id="UPA01068">
    <property type="reaction ID" value="UER00304"/>
</dbReference>
<feature type="domain" description="Pyridoxine 5'-phosphate oxidase dimerisation C-terminal" evidence="10">
    <location>
        <begin position="203"/>
        <end position="251"/>
    </location>
</feature>
<evidence type="ECO:0000256" key="7">
    <source>
        <dbReference type="ARBA" id="ARBA00023002"/>
    </source>
</evidence>
<dbReference type="InterPro" id="IPR011576">
    <property type="entry name" value="Pyridox_Oxase_N"/>
</dbReference>
<dbReference type="Proteomes" id="UP000245942">
    <property type="component" value="Unassembled WGS sequence"/>
</dbReference>
<evidence type="ECO:0000313" key="12">
    <source>
        <dbReference type="Proteomes" id="UP000245942"/>
    </source>
</evidence>
<dbReference type="PIRSF" id="PIRSF000190">
    <property type="entry name" value="Pyd_amn-ph_oxd"/>
    <property type="match status" value="1"/>
</dbReference>
<dbReference type="HAMAP" id="MF_01629">
    <property type="entry name" value="PdxH"/>
    <property type="match status" value="1"/>
</dbReference>
<evidence type="ECO:0000256" key="2">
    <source>
        <dbReference type="ARBA" id="ARBA00004738"/>
    </source>
</evidence>
<dbReference type="PANTHER" id="PTHR10851">
    <property type="entry name" value="PYRIDOXINE-5-PHOSPHATE OXIDASE"/>
    <property type="match status" value="1"/>
</dbReference>
<evidence type="ECO:0000256" key="3">
    <source>
        <dbReference type="ARBA" id="ARBA00005037"/>
    </source>
</evidence>
<dbReference type="Gene3D" id="2.30.110.10">
    <property type="entry name" value="Electron Transport, Fmn-binding Protein, Chain A"/>
    <property type="match status" value="1"/>
</dbReference>
<evidence type="ECO:0000313" key="11">
    <source>
        <dbReference type="EMBL" id="PWN23562.1"/>
    </source>
</evidence>
<dbReference type="GO" id="GO:0010181">
    <property type="term" value="F:FMN binding"/>
    <property type="evidence" value="ECO:0007669"/>
    <property type="project" value="InterPro"/>
</dbReference>
<dbReference type="GO" id="GO:0004733">
    <property type="term" value="F:pyridoxamine phosphate oxidase activity"/>
    <property type="evidence" value="ECO:0007669"/>
    <property type="project" value="UniProtKB-EC"/>
</dbReference>
<name>A0A316UED6_9BASI</name>
<evidence type="ECO:0000256" key="8">
    <source>
        <dbReference type="SAM" id="MobiDB-lite"/>
    </source>
</evidence>